<keyword evidence="3" id="KW-1185">Reference proteome</keyword>
<accession>A0A4S8IBS0</accession>
<dbReference type="Proteomes" id="UP000317650">
    <property type="component" value="Chromosome 2"/>
</dbReference>
<evidence type="ECO:0000256" key="1">
    <source>
        <dbReference type="SAM" id="MobiDB-lite"/>
    </source>
</evidence>
<name>A0A4S8IBS0_MUSBA</name>
<gene>
    <name evidence="2" type="ORF">C4D60_Mb02t19080</name>
</gene>
<organism evidence="2 3">
    <name type="scientific">Musa balbisiana</name>
    <name type="common">Banana</name>
    <dbReference type="NCBI Taxonomy" id="52838"/>
    <lineage>
        <taxon>Eukaryota</taxon>
        <taxon>Viridiplantae</taxon>
        <taxon>Streptophyta</taxon>
        <taxon>Embryophyta</taxon>
        <taxon>Tracheophyta</taxon>
        <taxon>Spermatophyta</taxon>
        <taxon>Magnoliopsida</taxon>
        <taxon>Liliopsida</taxon>
        <taxon>Zingiberales</taxon>
        <taxon>Musaceae</taxon>
        <taxon>Musa</taxon>
    </lineage>
</organism>
<feature type="region of interest" description="Disordered" evidence="1">
    <location>
        <begin position="37"/>
        <end position="59"/>
    </location>
</feature>
<evidence type="ECO:0000313" key="2">
    <source>
        <dbReference type="EMBL" id="THU45543.1"/>
    </source>
</evidence>
<reference evidence="2 3" key="1">
    <citation type="journal article" date="2019" name="Nat. Plants">
        <title>Genome sequencing of Musa balbisiana reveals subgenome evolution and function divergence in polyploid bananas.</title>
        <authorList>
            <person name="Yao X."/>
        </authorList>
    </citation>
    <scope>NUCLEOTIDE SEQUENCE [LARGE SCALE GENOMIC DNA]</scope>
    <source>
        <strain evidence="3">cv. DH-PKW</strain>
        <tissue evidence="2">Leaves</tissue>
    </source>
</reference>
<dbReference type="AlphaFoldDB" id="A0A4S8IBS0"/>
<comment type="caution">
    <text evidence="2">The sequence shown here is derived from an EMBL/GenBank/DDBJ whole genome shotgun (WGS) entry which is preliminary data.</text>
</comment>
<proteinExistence type="predicted"/>
<protein>
    <submittedName>
        <fullName evidence="2">Uncharacterized protein</fullName>
    </submittedName>
</protein>
<dbReference type="EMBL" id="PYDT01000011">
    <property type="protein sequence ID" value="THU45543.1"/>
    <property type="molecule type" value="Genomic_DNA"/>
</dbReference>
<sequence>MGKRKARETSMMHLDVLWCGLKFGWLGGAVLSRIHGGERKQKRMLSNRESAQRSQRKKQ</sequence>
<evidence type="ECO:0000313" key="3">
    <source>
        <dbReference type="Proteomes" id="UP000317650"/>
    </source>
</evidence>